<dbReference type="HOGENOM" id="CLU_009583_8_0_10"/>
<dbReference type="PANTHER" id="PTHR12526">
    <property type="entry name" value="GLYCOSYLTRANSFERASE"/>
    <property type="match status" value="1"/>
</dbReference>
<evidence type="ECO:0000313" key="2">
    <source>
        <dbReference type="EMBL" id="EGC20181.1"/>
    </source>
</evidence>
<dbReference type="AlphaFoldDB" id="F0F699"/>
<dbReference type="STRING" id="888743.HMPREF9141_1121"/>
<dbReference type="RefSeq" id="WP_007368651.1">
    <property type="nucleotide sequence ID" value="NZ_GL872283.1"/>
</dbReference>
<dbReference type="OrthoDB" id="9790710at2"/>
<dbReference type="Pfam" id="PF13692">
    <property type="entry name" value="Glyco_trans_1_4"/>
    <property type="match status" value="1"/>
</dbReference>
<dbReference type="CDD" id="cd03808">
    <property type="entry name" value="GT4_CapM-like"/>
    <property type="match status" value="1"/>
</dbReference>
<name>F0F699_9BACT</name>
<dbReference type="GO" id="GO:0016757">
    <property type="term" value="F:glycosyltransferase activity"/>
    <property type="evidence" value="ECO:0007669"/>
    <property type="project" value="UniProtKB-KW"/>
</dbReference>
<evidence type="ECO:0000313" key="3">
    <source>
        <dbReference type="Proteomes" id="UP000005697"/>
    </source>
</evidence>
<dbReference type="Pfam" id="PF13579">
    <property type="entry name" value="Glyco_trans_4_4"/>
    <property type="match status" value="1"/>
</dbReference>
<accession>F0F699</accession>
<proteinExistence type="predicted"/>
<dbReference type="EC" id="2.4.-.-" evidence="2"/>
<comment type="caution">
    <text evidence="2">The sequence shown here is derived from an EMBL/GenBank/DDBJ whole genome shotgun (WGS) entry which is preliminary data.</text>
</comment>
<gene>
    <name evidence="2" type="ORF">HMPREF9141_1121</name>
</gene>
<keyword evidence="2" id="KW-0328">Glycosyltransferase</keyword>
<keyword evidence="2" id="KW-0808">Transferase</keyword>
<dbReference type="Gene3D" id="3.40.50.2000">
    <property type="entry name" value="Glycogen Phosphorylase B"/>
    <property type="match status" value="2"/>
</dbReference>
<sequence length="401" mass="45442">MEKKKIVRLTTAGESLDDLLVGQLKYLNQHFDVVAVAKDDGRLQKVRGREGVRVVNAPIERPISLWKDLVSLVWLFFFFQKEKPWCVHANTPKGSLLAMVAAWFCRVPHRIYTVTGLRYQGATGGLRIILQTMEKITCACASKVIPEGKGVLETLKQDHVTKKPLKVIWNGNINGKDTSYFSVERLREKCSLDNGRKLLDIPRESPVKESLRRELGFESEDFVFVFVGRIVNDKGMRELSFAMQGLLGGKHPLRPKLLLVGNFEPELDPLDAEDTSFFMHNPSVRFVNYQKDVRPYLATADALVFPSYREGFPNVVLEAGCMGLPSIVTDINGSNEIVREGINGRIVPPRNPEALLAVMEWTLSHPSDVARMAQNSRRIIQEKYEQKDVWKALKNMYTSLD</sequence>
<feature type="domain" description="Glycosyltransferase subfamily 4-like N-terminal" evidence="1">
    <location>
        <begin position="31"/>
        <end position="171"/>
    </location>
</feature>
<dbReference type="EMBL" id="AEWX01000017">
    <property type="protein sequence ID" value="EGC20181.1"/>
    <property type="molecule type" value="Genomic_DNA"/>
</dbReference>
<dbReference type="Proteomes" id="UP000005697">
    <property type="component" value="Unassembled WGS sequence"/>
</dbReference>
<reference evidence="2 3" key="1">
    <citation type="submission" date="2011-01" db="EMBL/GenBank/DDBJ databases">
        <authorList>
            <person name="Muzny D."/>
            <person name="Qin X."/>
            <person name="Deng J."/>
            <person name="Jiang H."/>
            <person name="Liu Y."/>
            <person name="Qu J."/>
            <person name="Song X.-Z."/>
            <person name="Zhang L."/>
            <person name="Thornton R."/>
            <person name="Coyle M."/>
            <person name="Francisco L."/>
            <person name="Jackson L."/>
            <person name="Javaid M."/>
            <person name="Korchina V."/>
            <person name="Kovar C."/>
            <person name="Mata R."/>
            <person name="Mathew T."/>
            <person name="Ngo R."/>
            <person name="Nguyen L."/>
            <person name="Nguyen N."/>
            <person name="Okwuonu G."/>
            <person name="Ongeri F."/>
            <person name="Pham C."/>
            <person name="Simmons D."/>
            <person name="Wilczek-Boney K."/>
            <person name="Hale W."/>
            <person name="Jakkamsetti A."/>
            <person name="Pham P."/>
            <person name="Ruth R."/>
            <person name="San Lucas F."/>
            <person name="Warren J."/>
            <person name="Zhang J."/>
            <person name="Zhao Z."/>
            <person name="Zhou C."/>
            <person name="Zhu D."/>
            <person name="Lee S."/>
            <person name="Bess C."/>
            <person name="Blankenburg K."/>
            <person name="Forbes L."/>
            <person name="Fu Q."/>
            <person name="Gubbala S."/>
            <person name="Hirani K."/>
            <person name="Jayaseelan J.C."/>
            <person name="Lara F."/>
            <person name="Munidasa M."/>
            <person name="Palculict T."/>
            <person name="Patil S."/>
            <person name="Pu L.-L."/>
            <person name="Saada N."/>
            <person name="Tang L."/>
            <person name="Weissenberger G."/>
            <person name="Zhu Y."/>
            <person name="Hemphill L."/>
            <person name="Shang Y."/>
            <person name="Youmans B."/>
            <person name="Ayvaz T."/>
            <person name="Ross M."/>
            <person name="Santibanez J."/>
            <person name="Aqrawi P."/>
            <person name="Gross S."/>
            <person name="Joshi V."/>
            <person name="Fowler G."/>
            <person name="Nazareth L."/>
            <person name="Reid J."/>
            <person name="Worley K."/>
            <person name="Petrosino J."/>
            <person name="Highlander S."/>
            <person name="Gibbs R."/>
        </authorList>
    </citation>
    <scope>NUCLEOTIDE SEQUENCE [LARGE SCALE GENOMIC DNA]</scope>
    <source>
        <strain evidence="2 3">DSM 16608</strain>
    </source>
</reference>
<dbReference type="InterPro" id="IPR028098">
    <property type="entry name" value="Glyco_trans_4-like_N"/>
</dbReference>
<evidence type="ECO:0000259" key="1">
    <source>
        <dbReference type="Pfam" id="PF13579"/>
    </source>
</evidence>
<keyword evidence="3" id="KW-1185">Reference proteome</keyword>
<dbReference type="SUPFAM" id="SSF53756">
    <property type="entry name" value="UDP-Glycosyltransferase/glycogen phosphorylase"/>
    <property type="match status" value="1"/>
</dbReference>
<protein>
    <submittedName>
        <fullName evidence="2">Glycosyltransferase, group 1 family protein</fullName>
        <ecNumber evidence="2">2.4.-.-</ecNumber>
    </submittedName>
</protein>
<organism evidence="2 3">
    <name type="scientific">Prevotella multiformis DSM 16608</name>
    <dbReference type="NCBI Taxonomy" id="888743"/>
    <lineage>
        <taxon>Bacteria</taxon>
        <taxon>Pseudomonadati</taxon>
        <taxon>Bacteroidota</taxon>
        <taxon>Bacteroidia</taxon>
        <taxon>Bacteroidales</taxon>
        <taxon>Prevotellaceae</taxon>
        <taxon>Prevotella</taxon>
    </lineage>
</organism>
<dbReference type="eggNOG" id="COG0438">
    <property type="taxonomic scope" value="Bacteria"/>
</dbReference>